<dbReference type="RefSeq" id="WP_091512621.1">
    <property type="nucleotide sequence ID" value="NZ_FOLE01000006.1"/>
</dbReference>
<evidence type="ECO:0000256" key="2">
    <source>
        <dbReference type="ARBA" id="ARBA00023125"/>
    </source>
</evidence>
<dbReference type="PROSITE" id="PS51118">
    <property type="entry name" value="HTH_HXLR"/>
    <property type="match status" value="1"/>
</dbReference>
<dbReference type="InterPro" id="IPR002577">
    <property type="entry name" value="HTH_HxlR"/>
</dbReference>
<dbReference type="PANTHER" id="PTHR33204:SF29">
    <property type="entry name" value="TRANSCRIPTIONAL REGULATOR"/>
    <property type="match status" value="1"/>
</dbReference>
<reference evidence="5 6" key="1">
    <citation type="submission" date="2016-10" db="EMBL/GenBank/DDBJ databases">
        <authorList>
            <person name="de Groot N.N."/>
        </authorList>
    </citation>
    <scope>NUCLEOTIDE SEQUENCE [LARGE SCALE GENOMIC DNA]</scope>
    <source>
        <strain evidence="5 6">DSM 6793</strain>
    </source>
</reference>
<dbReference type="GO" id="GO:0003677">
    <property type="term" value="F:DNA binding"/>
    <property type="evidence" value="ECO:0007669"/>
    <property type="project" value="UniProtKB-KW"/>
</dbReference>
<evidence type="ECO:0000256" key="3">
    <source>
        <dbReference type="ARBA" id="ARBA00023163"/>
    </source>
</evidence>
<organism evidence="5 6">
    <name type="scientific">Flexibacter flexilis DSM 6793</name>
    <dbReference type="NCBI Taxonomy" id="927664"/>
    <lineage>
        <taxon>Bacteria</taxon>
        <taxon>Pseudomonadati</taxon>
        <taxon>Bacteroidota</taxon>
        <taxon>Cytophagia</taxon>
        <taxon>Cytophagales</taxon>
        <taxon>Flexibacteraceae</taxon>
        <taxon>Flexibacter</taxon>
    </lineage>
</organism>
<keyword evidence="6" id="KW-1185">Reference proteome</keyword>
<dbReference type="InterPro" id="IPR036388">
    <property type="entry name" value="WH-like_DNA-bd_sf"/>
</dbReference>
<dbReference type="EMBL" id="FOLE01000006">
    <property type="protein sequence ID" value="SFC53815.1"/>
    <property type="molecule type" value="Genomic_DNA"/>
</dbReference>
<name>A0A1I1JZL3_9BACT</name>
<dbReference type="PANTHER" id="PTHR33204">
    <property type="entry name" value="TRANSCRIPTIONAL REGULATOR, MARR FAMILY"/>
    <property type="match status" value="1"/>
</dbReference>
<keyword evidence="1" id="KW-0805">Transcription regulation</keyword>
<keyword evidence="2 5" id="KW-0238">DNA-binding</keyword>
<evidence type="ECO:0000313" key="6">
    <source>
        <dbReference type="Proteomes" id="UP000199514"/>
    </source>
</evidence>
<dbReference type="AlphaFoldDB" id="A0A1I1JZL3"/>
<dbReference type="SUPFAM" id="SSF46785">
    <property type="entry name" value="Winged helix' DNA-binding domain"/>
    <property type="match status" value="1"/>
</dbReference>
<evidence type="ECO:0000259" key="4">
    <source>
        <dbReference type="PROSITE" id="PS51118"/>
    </source>
</evidence>
<proteinExistence type="predicted"/>
<evidence type="ECO:0000256" key="1">
    <source>
        <dbReference type="ARBA" id="ARBA00023015"/>
    </source>
</evidence>
<feature type="domain" description="HTH hxlR-type" evidence="4">
    <location>
        <begin position="12"/>
        <end position="116"/>
    </location>
</feature>
<keyword evidence="3" id="KW-0804">Transcription</keyword>
<dbReference type="STRING" id="927664.SAMN05421780_106180"/>
<accession>A0A1I1JZL3</accession>
<dbReference type="OrthoDB" id="769662at2"/>
<evidence type="ECO:0000313" key="5">
    <source>
        <dbReference type="EMBL" id="SFC53815.1"/>
    </source>
</evidence>
<dbReference type="InterPro" id="IPR036390">
    <property type="entry name" value="WH_DNA-bd_sf"/>
</dbReference>
<gene>
    <name evidence="5" type="ORF">SAMN05421780_106180</name>
</gene>
<dbReference type="Proteomes" id="UP000199514">
    <property type="component" value="Unassembled WGS sequence"/>
</dbReference>
<protein>
    <submittedName>
        <fullName evidence="5">DNA-binding transcriptional regulator, HxlR family</fullName>
    </submittedName>
</protein>
<dbReference type="Gene3D" id="1.10.10.10">
    <property type="entry name" value="Winged helix-like DNA-binding domain superfamily/Winged helix DNA-binding domain"/>
    <property type="match status" value="1"/>
</dbReference>
<dbReference type="Pfam" id="PF01638">
    <property type="entry name" value="HxlR"/>
    <property type="match status" value="1"/>
</dbReference>
<sequence>MERDYNIQAGKCSIQDALAIRDTLDLLNGKWKLPIMGALLGGKKRFKELERAVTGITPKMLSKELRDLELNQMVSRTVHDTLPPTVEYEITEYGRSLDIVIIAMRDWGFLHRKRIFGEMTATHSAEVPASA</sequence>